<dbReference type="RefSeq" id="WP_207108276.1">
    <property type="nucleotide sequence ID" value="NZ_JAFLVR010000020.1"/>
</dbReference>
<evidence type="ECO:0000313" key="1">
    <source>
        <dbReference type="EMBL" id="MBO0452508.1"/>
    </source>
</evidence>
<reference evidence="1 2" key="1">
    <citation type="submission" date="2021-03" db="EMBL/GenBank/DDBJ databases">
        <title>Enterococcal diversity collection.</title>
        <authorList>
            <person name="Gilmore M.S."/>
            <person name="Schwartzman J."/>
            <person name="Van Tyne D."/>
            <person name="Martin M."/>
            <person name="Earl A.M."/>
            <person name="Manson A.L."/>
            <person name="Straub T."/>
            <person name="Salamzade R."/>
            <person name="Saavedra J."/>
            <person name="Lebreton F."/>
            <person name="Prichula J."/>
            <person name="Schaufler K."/>
            <person name="Gaca A."/>
            <person name="Sgardioli B."/>
            <person name="Wagenaar J."/>
            <person name="Strong T."/>
        </authorList>
    </citation>
    <scope>NUCLEOTIDE SEQUENCE [LARGE SCALE GENOMIC DNA]</scope>
    <source>
        <strain evidence="1 2">MJM16</strain>
    </source>
</reference>
<evidence type="ECO:0000313" key="2">
    <source>
        <dbReference type="Proteomes" id="UP000664495"/>
    </source>
</evidence>
<gene>
    <name evidence="1" type="ORF">JZO85_09520</name>
</gene>
<dbReference type="Proteomes" id="UP000664495">
    <property type="component" value="Unassembled WGS sequence"/>
</dbReference>
<accession>A0ABS3HIV9</accession>
<name>A0ABS3HIV9_9ENTE</name>
<keyword evidence="2" id="KW-1185">Reference proteome</keyword>
<comment type="caution">
    <text evidence="1">The sequence shown here is derived from an EMBL/GenBank/DDBJ whole genome shotgun (WGS) entry which is preliminary data.</text>
</comment>
<protein>
    <submittedName>
        <fullName evidence="1">Uncharacterized protein</fullName>
    </submittedName>
</protein>
<organism evidence="1 2">
    <name type="scientific">Candidatus Enterococcus murrayae</name>
    <dbReference type="NCBI Taxonomy" id="2815321"/>
    <lineage>
        <taxon>Bacteria</taxon>
        <taxon>Bacillati</taxon>
        <taxon>Bacillota</taxon>
        <taxon>Bacilli</taxon>
        <taxon>Lactobacillales</taxon>
        <taxon>Enterococcaceae</taxon>
        <taxon>Enterococcus</taxon>
    </lineage>
</organism>
<sequence>MTELHLTANQIFTLKRKTLEKRLMAYYEETHDENKIVKIMIALQVRDELCDADFSYFLKELVRHLFLKTKSTRALRRYYIYFEEYFDAKEWRLLTLRLRSIKTLIAEKLEQLYTQFIKEPLQGLVGS</sequence>
<dbReference type="EMBL" id="JAFLVR010000020">
    <property type="protein sequence ID" value="MBO0452508.1"/>
    <property type="molecule type" value="Genomic_DNA"/>
</dbReference>
<proteinExistence type="predicted"/>